<protein>
    <submittedName>
        <fullName evidence="2">Uncharacterized protein</fullName>
    </submittedName>
</protein>
<dbReference type="AlphaFoldDB" id="A0A1E3HB50"/>
<keyword evidence="3" id="KW-1185">Reference proteome</keyword>
<dbReference type="EMBL" id="AWGJ01000014">
    <property type="protein sequence ID" value="ODN73006.1"/>
    <property type="molecule type" value="Genomic_DNA"/>
</dbReference>
<proteinExistence type="predicted"/>
<organism evidence="2 3">
    <name type="scientific">Cryptococcus amylolentus CBS 6039</name>
    <dbReference type="NCBI Taxonomy" id="1295533"/>
    <lineage>
        <taxon>Eukaryota</taxon>
        <taxon>Fungi</taxon>
        <taxon>Dikarya</taxon>
        <taxon>Basidiomycota</taxon>
        <taxon>Agaricomycotina</taxon>
        <taxon>Tremellomycetes</taxon>
        <taxon>Tremellales</taxon>
        <taxon>Cryptococcaceae</taxon>
        <taxon>Cryptococcus</taxon>
    </lineage>
</organism>
<dbReference type="OrthoDB" id="10482278at2759"/>
<dbReference type="GeneID" id="30159714"/>
<dbReference type="Proteomes" id="UP000094065">
    <property type="component" value="Unassembled WGS sequence"/>
</dbReference>
<evidence type="ECO:0000313" key="2">
    <source>
        <dbReference type="EMBL" id="ODN73006.1"/>
    </source>
</evidence>
<evidence type="ECO:0000313" key="3">
    <source>
        <dbReference type="Proteomes" id="UP000094065"/>
    </source>
</evidence>
<comment type="caution">
    <text evidence="2">The sequence shown here is derived from an EMBL/GenBank/DDBJ whole genome shotgun (WGS) entry which is preliminary data.</text>
</comment>
<feature type="region of interest" description="Disordered" evidence="1">
    <location>
        <begin position="1"/>
        <end position="20"/>
    </location>
</feature>
<name>A0A1E3HB50_9TREE</name>
<sequence>MAEQTVSAREGIDERPPSEMIPGIFHRFAIQEVLGITDVRHDSEDDEGSPPGTPDHVRHQDTSQYRPGAWSFQPRISSENSIASGERTLFNKLTGARAYHNPRRMTVALESPMVSYATLNEDVMPELYEVQPLTIIEFGIPVGQPAATYDMQRGSDEERSLVMTSVRCPSEAVPIETEVTCFHPLSTEYKVDDSLMYLGDVYVTKEHMKIVADLASFKNMFDHVAYETSMNERSVSEVLVDPASRSFPFDEDVKSAPYMPRFRGDITLVRTDRSDIEHPPNTTVASHFPFRKNATRPSADDEFSFLTFAQDSPETMRGIDVMIAHSHMAT</sequence>
<accession>A0A1E3HB50</accession>
<reference evidence="2 3" key="1">
    <citation type="submission" date="2016-06" db="EMBL/GenBank/DDBJ databases">
        <title>Evolution of pathogenesis and genome organization in the Tremellales.</title>
        <authorList>
            <person name="Cuomo C."/>
            <person name="Litvintseva A."/>
            <person name="Heitman J."/>
            <person name="Chen Y."/>
            <person name="Sun S."/>
            <person name="Springer D."/>
            <person name="Dromer F."/>
            <person name="Young S."/>
            <person name="Zeng Q."/>
            <person name="Chapman S."/>
            <person name="Gujja S."/>
            <person name="Saif S."/>
            <person name="Birren B."/>
        </authorList>
    </citation>
    <scope>NUCLEOTIDE SEQUENCE [LARGE SCALE GENOMIC DNA]</scope>
    <source>
        <strain evidence="2 3">CBS 6039</strain>
    </source>
</reference>
<feature type="region of interest" description="Disordered" evidence="1">
    <location>
        <begin position="41"/>
        <end position="72"/>
    </location>
</feature>
<gene>
    <name evidence="2" type="ORF">L202_08405</name>
</gene>
<dbReference type="RefSeq" id="XP_018988947.1">
    <property type="nucleotide sequence ID" value="XM_019143283.1"/>
</dbReference>
<evidence type="ECO:0000256" key="1">
    <source>
        <dbReference type="SAM" id="MobiDB-lite"/>
    </source>
</evidence>